<dbReference type="PANTHER" id="PTHR10459">
    <property type="entry name" value="DNA LIGASE"/>
    <property type="match status" value="1"/>
</dbReference>
<dbReference type="EMBL" id="NPHW01003706">
    <property type="protein sequence ID" value="OXV09109.1"/>
    <property type="molecule type" value="Genomic_DNA"/>
</dbReference>
<dbReference type="InterPro" id="IPR008893">
    <property type="entry name" value="WGR_domain"/>
</dbReference>
<keyword evidence="6" id="KW-0677">Repeat</keyword>
<evidence type="ECO:0000256" key="4">
    <source>
        <dbReference type="ARBA" id="ARBA00022695"/>
    </source>
</evidence>
<evidence type="ECO:0000313" key="22">
    <source>
        <dbReference type="Proteomes" id="UP000243515"/>
    </source>
</evidence>
<dbReference type="FunFam" id="2.20.140.10:FF:000001">
    <property type="entry name" value="Poly [ADP-ribose] polymerase"/>
    <property type="match status" value="1"/>
</dbReference>
<dbReference type="PROSITE" id="PS50172">
    <property type="entry name" value="BRCT"/>
    <property type="match status" value="1"/>
</dbReference>
<dbReference type="Gene3D" id="3.40.50.10190">
    <property type="entry name" value="BRCT domain"/>
    <property type="match status" value="1"/>
</dbReference>
<evidence type="ECO:0000256" key="10">
    <source>
        <dbReference type="ARBA" id="ARBA00023027"/>
    </source>
</evidence>
<dbReference type="GO" id="GO:0070212">
    <property type="term" value="P:protein poly-ADP-ribosylation"/>
    <property type="evidence" value="ECO:0007669"/>
    <property type="project" value="TreeGrafter"/>
</dbReference>
<evidence type="ECO:0000256" key="8">
    <source>
        <dbReference type="ARBA" id="ARBA00022771"/>
    </source>
</evidence>
<dbReference type="GO" id="GO:0008270">
    <property type="term" value="F:zinc ion binding"/>
    <property type="evidence" value="ECO:0007669"/>
    <property type="project" value="UniProtKB-KW"/>
</dbReference>
<dbReference type="Gene3D" id="2.20.140.10">
    <property type="entry name" value="WGR domain"/>
    <property type="match status" value="1"/>
</dbReference>
<organism evidence="21 22">
    <name type="scientific">Elaphomyces granulatus</name>
    <dbReference type="NCBI Taxonomy" id="519963"/>
    <lineage>
        <taxon>Eukaryota</taxon>
        <taxon>Fungi</taxon>
        <taxon>Dikarya</taxon>
        <taxon>Ascomycota</taxon>
        <taxon>Pezizomycotina</taxon>
        <taxon>Eurotiomycetes</taxon>
        <taxon>Eurotiomycetidae</taxon>
        <taxon>Eurotiales</taxon>
        <taxon>Elaphomycetaceae</taxon>
        <taxon>Elaphomyces</taxon>
    </lineage>
</organism>
<keyword evidence="5" id="KW-0479">Metal-binding</keyword>
<dbReference type="InterPro" id="IPR036930">
    <property type="entry name" value="WGR_dom_sf"/>
</dbReference>
<evidence type="ECO:0000259" key="18">
    <source>
        <dbReference type="PROSITE" id="PS51059"/>
    </source>
</evidence>
<reference evidence="21 22" key="1">
    <citation type="journal article" date="2015" name="Environ. Microbiol.">
        <title>Metagenome sequence of Elaphomyces granulatus from sporocarp tissue reveals Ascomycota ectomycorrhizal fingerprints of genome expansion and a Proteobacteria-rich microbiome.</title>
        <authorList>
            <person name="Quandt C.A."/>
            <person name="Kohler A."/>
            <person name="Hesse C.N."/>
            <person name="Sharpton T.J."/>
            <person name="Martin F."/>
            <person name="Spatafora J.W."/>
        </authorList>
    </citation>
    <scope>NUCLEOTIDE SEQUENCE [LARGE SCALE GENOMIC DNA]</scope>
    <source>
        <strain evidence="21 22">OSC145934</strain>
    </source>
</reference>
<dbReference type="Pfam" id="PF02877">
    <property type="entry name" value="PARP_reg"/>
    <property type="match status" value="1"/>
</dbReference>
<gene>
    <name evidence="21" type="ORF">Egran_03129</name>
</gene>
<dbReference type="GO" id="GO:0016779">
    <property type="term" value="F:nucleotidyltransferase activity"/>
    <property type="evidence" value="ECO:0007669"/>
    <property type="project" value="UniProtKB-KW"/>
</dbReference>
<feature type="region of interest" description="Disordered" evidence="16">
    <location>
        <begin position="275"/>
        <end position="307"/>
    </location>
</feature>
<dbReference type="InterPro" id="IPR012317">
    <property type="entry name" value="Poly(ADP-ribose)pol_cat_dom"/>
</dbReference>
<keyword evidence="12" id="KW-0539">Nucleus</keyword>
<evidence type="ECO:0000313" key="21">
    <source>
        <dbReference type="EMBL" id="OXV09109.1"/>
    </source>
</evidence>
<dbReference type="CDD" id="cd01437">
    <property type="entry name" value="parp_like"/>
    <property type="match status" value="1"/>
</dbReference>
<dbReference type="GO" id="GO:0003950">
    <property type="term" value="F:NAD+ poly-ADP-ribosyltransferase activity"/>
    <property type="evidence" value="ECO:0007669"/>
    <property type="project" value="UniProtKB-UniRule"/>
</dbReference>
<keyword evidence="9" id="KW-0862">Zinc</keyword>
<dbReference type="InterPro" id="IPR050800">
    <property type="entry name" value="ARTD/PARP"/>
</dbReference>
<proteinExistence type="inferred from homology"/>
<keyword evidence="22" id="KW-1185">Reference proteome</keyword>
<dbReference type="GO" id="GO:0005730">
    <property type="term" value="C:nucleolus"/>
    <property type="evidence" value="ECO:0007669"/>
    <property type="project" value="TreeGrafter"/>
</dbReference>
<evidence type="ECO:0000259" key="19">
    <source>
        <dbReference type="PROSITE" id="PS51060"/>
    </source>
</evidence>
<evidence type="ECO:0000256" key="6">
    <source>
        <dbReference type="ARBA" id="ARBA00022737"/>
    </source>
</evidence>
<dbReference type="Pfam" id="PF00644">
    <property type="entry name" value="PARP"/>
    <property type="match status" value="1"/>
</dbReference>
<evidence type="ECO:0000256" key="5">
    <source>
        <dbReference type="ARBA" id="ARBA00022723"/>
    </source>
</evidence>
<dbReference type="InterPro" id="IPR001357">
    <property type="entry name" value="BRCT_dom"/>
</dbReference>
<feature type="domain" description="BRCT" evidence="17">
    <location>
        <begin position="1"/>
        <end position="95"/>
    </location>
</feature>
<dbReference type="Pfam" id="PF05406">
    <property type="entry name" value="WGR"/>
    <property type="match status" value="1"/>
</dbReference>
<comment type="catalytic activity">
    <reaction evidence="14">
        <text>NAD(+) + (ADP-D-ribosyl)n-acceptor = nicotinamide + (ADP-D-ribosyl)n+1-acceptor + H(+).</text>
        <dbReference type="EC" id="2.4.2.30"/>
    </reaction>
</comment>
<evidence type="ECO:0000256" key="16">
    <source>
        <dbReference type="SAM" id="MobiDB-lite"/>
    </source>
</evidence>
<dbReference type="SUPFAM" id="SSF52113">
    <property type="entry name" value="BRCT domain"/>
    <property type="match status" value="1"/>
</dbReference>
<dbReference type="InterPro" id="IPR036420">
    <property type="entry name" value="BRCT_dom_sf"/>
</dbReference>
<feature type="compositionally biased region" description="Basic and acidic residues" evidence="16">
    <location>
        <begin position="286"/>
        <end position="306"/>
    </location>
</feature>
<evidence type="ECO:0000259" key="17">
    <source>
        <dbReference type="PROSITE" id="PS50172"/>
    </source>
</evidence>
<keyword evidence="4" id="KW-0548">Nucleotidyltransferase</keyword>
<evidence type="ECO:0000256" key="13">
    <source>
        <dbReference type="ARBA" id="ARBA00024347"/>
    </source>
</evidence>
<evidence type="ECO:0000256" key="14">
    <source>
        <dbReference type="ARBA" id="ARBA00033987"/>
    </source>
</evidence>
<feature type="domain" description="WGR" evidence="20">
    <location>
        <begin position="175"/>
        <end position="269"/>
    </location>
</feature>
<dbReference type="InterPro" id="IPR036616">
    <property type="entry name" value="Poly(ADP-ribose)pol_reg_dom_sf"/>
</dbReference>
<dbReference type="AlphaFoldDB" id="A0A232LY93"/>
<protein>
    <recommendedName>
        <fullName evidence="15">Poly [ADP-ribose] polymerase</fullName>
        <shortName evidence="15">PARP</shortName>
        <ecNumber evidence="15">2.4.2.-</ecNumber>
    </recommendedName>
</protein>
<dbReference type="PROSITE" id="PS51059">
    <property type="entry name" value="PARP_CATALYTIC"/>
    <property type="match status" value="1"/>
</dbReference>
<feature type="compositionally biased region" description="Acidic residues" evidence="16">
    <location>
        <begin position="276"/>
        <end position="285"/>
    </location>
</feature>
<evidence type="ECO:0000259" key="20">
    <source>
        <dbReference type="PROSITE" id="PS51977"/>
    </source>
</evidence>
<evidence type="ECO:0000256" key="2">
    <source>
        <dbReference type="ARBA" id="ARBA00022676"/>
    </source>
</evidence>
<dbReference type="SUPFAM" id="SSF47587">
    <property type="entry name" value="Domain of poly(ADP-ribose) polymerase"/>
    <property type="match status" value="1"/>
</dbReference>
<keyword evidence="7" id="KW-0013">ADP-ribosylation</keyword>
<dbReference type="OrthoDB" id="2017365at2759"/>
<feature type="domain" description="PARP catalytic" evidence="18">
    <location>
        <begin position="442"/>
        <end position="673"/>
    </location>
</feature>
<dbReference type="PANTHER" id="PTHR10459:SF60">
    <property type="entry name" value="POLY [ADP-RIBOSE] POLYMERASE 2"/>
    <property type="match status" value="1"/>
</dbReference>
<keyword evidence="3 15" id="KW-0808">Transferase</keyword>
<keyword evidence="2 15" id="KW-0328">Glycosyltransferase</keyword>
<dbReference type="CDD" id="cd07997">
    <property type="entry name" value="WGR_PARP"/>
    <property type="match status" value="1"/>
</dbReference>
<feature type="region of interest" description="Disordered" evidence="16">
    <location>
        <begin position="127"/>
        <end position="163"/>
    </location>
</feature>
<dbReference type="SMART" id="SM00773">
    <property type="entry name" value="WGR"/>
    <property type="match status" value="1"/>
</dbReference>
<keyword evidence="11" id="KW-0238">DNA-binding</keyword>
<comment type="similarity">
    <text evidence="13">Belongs to the ARTD/PARP family.</text>
</comment>
<feature type="domain" description="PARP alpha-helical" evidence="19">
    <location>
        <begin position="307"/>
        <end position="433"/>
    </location>
</feature>
<dbReference type="EC" id="2.4.2.-" evidence="15"/>
<dbReference type="PROSITE" id="PS51977">
    <property type="entry name" value="WGR"/>
    <property type="match status" value="1"/>
</dbReference>
<evidence type="ECO:0000256" key="11">
    <source>
        <dbReference type="ARBA" id="ARBA00023125"/>
    </source>
</evidence>
<dbReference type="InterPro" id="IPR004102">
    <property type="entry name" value="Poly(ADP-ribose)pol_reg_dom"/>
</dbReference>
<comment type="subcellular location">
    <subcellularLocation>
        <location evidence="1">Nucleus</location>
    </subcellularLocation>
</comment>
<dbReference type="SUPFAM" id="SSF56399">
    <property type="entry name" value="ADP-ribosylation"/>
    <property type="match status" value="1"/>
</dbReference>
<evidence type="ECO:0000256" key="12">
    <source>
        <dbReference type="ARBA" id="ARBA00023242"/>
    </source>
</evidence>
<dbReference type="Gene3D" id="1.20.142.10">
    <property type="entry name" value="Poly(ADP-ribose) polymerase, regulatory domain"/>
    <property type="match status" value="1"/>
</dbReference>
<dbReference type="GO" id="GO:0003677">
    <property type="term" value="F:DNA binding"/>
    <property type="evidence" value="ECO:0007669"/>
    <property type="project" value="UniProtKB-KW"/>
</dbReference>
<dbReference type="SMART" id="SM00292">
    <property type="entry name" value="BRCT"/>
    <property type="match status" value="1"/>
</dbReference>
<dbReference type="Gene3D" id="3.90.228.10">
    <property type="match status" value="1"/>
</dbReference>
<sequence length="673" mass="74716">MAPSPFKGLVIVASGTFPGYKQADLKVIVEKGGGVFGPKVTDECTHLISTQKDFDGKSTKNKQAASVDGCKVVSIDWLLDCEKSKKRLKEDKYIFGVDPAKDASQAVDTSQAANGAMDAGVDVLANKKKSSKKRSQSAPADADADEGPPSKKQKDGQVAKEKSLHVPIDEGCSPSYCVYIDDSDLIWDATLNQTNATANNNKFYRIQLLVNKTDFRTWTRWGRVGEAGQSSLLGDGSLMSATRLFEKKFKDKSGLSWKDRLAAPRPGKYMFIERSYEEDSSSEEEDNKKPQKRKKEEQPEEEKKVVESTLPAQVQTLLAFIFNQQHFLSAMADMSYDANKLPLGKLSKRTIQTGFQILKDLSELLTNPSLGVSRYGIGLNPAVEQLSNRYFSTIPHAFGRNRPPVVGNEQLIKKEVELLESLGDMGIANEIIKSSKEVDSIHPLDKQFQSLCLEEMTPLDNNSTEFKELEDYLLKSQGHTHSIRFKVEDIFRINRKGEHERFAKVGNSCRRLLWHGSRSTNFGGILSQGLRIAPPEAPVSGYMFGKGVYFADISSKSANYCCSWSSGHTGLLLLCDVELGNPLLELTNSNYNAGDDAKAAGHVATLGLGRTIPQGWKDAECVNPDLKGILMPDTKNPPEQRLPAKNAYLEYNEYIVYDVAQICQRYLFRVRMT</sequence>
<evidence type="ECO:0000256" key="9">
    <source>
        <dbReference type="ARBA" id="ARBA00022833"/>
    </source>
</evidence>
<evidence type="ECO:0000256" key="3">
    <source>
        <dbReference type="ARBA" id="ARBA00022679"/>
    </source>
</evidence>
<dbReference type="GO" id="GO:0006302">
    <property type="term" value="P:double-strand break repair"/>
    <property type="evidence" value="ECO:0007669"/>
    <property type="project" value="TreeGrafter"/>
</dbReference>
<evidence type="ECO:0000256" key="7">
    <source>
        <dbReference type="ARBA" id="ARBA00022765"/>
    </source>
</evidence>
<dbReference type="Proteomes" id="UP000243515">
    <property type="component" value="Unassembled WGS sequence"/>
</dbReference>
<feature type="compositionally biased region" description="Basic and acidic residues" evidence="16">
    <location>
        <begin position="148"/>
        <end position="163"/>
    </location>
</feature>
<dbReference type="SUPFAM" id="SSF142921">
    <property type="entry name" value="WGR domain-like"/>
    <property type="match status" value="1"/>
</dbReference>
<accession>A0A232LY93</accession>
<evidence type="ECO:0000256" key="1">
    <source>
        <dbReference type="ARBA" id="ARBA00004123"/>
    </source>
</evidence>
<name>A0A232LY93_9EURO</name>
<keyword evidence="8" id="KW-0863">Zinc-finger</keyword>
<dbReference type="Pfam" id="PF00533">
    <property type="entry name" value="BRCT"/>
    <property type="match status" value="1"/>
</dbReference>
<dbReference type="PROSITE" id="PS51060">
    <property type="entry name" value="PARP_ALPHA_HD"/>
    <property type="match status" value="1"/>
</dbReference>
<dbReference type="CDD" id="cd00027">
    <property type="entry name" value="BRCT"/>
    <property type="match status" value="1"/>
</dbReference>
<keyword evidence="10 15" id="KW-0520">NAD</keyword>
<dbReference type="GO" id="GO:1990404">
    <property type="term" value="F:NAD+-protein mono-ADP-ribosyltransferase activity"/>
    <property type="evidence" value="ECO:0007669"/>
    <property type="project" value="TreeGrafter"/>
</dbReference>
<dbReference type="FunFam" id="1.20.142.10:FF:000002">
    <property type="entry name" value="Poly [ADP-ribose] polymerase"/>
    <property type="match status" value="1"/>
</dbReference>
<comment type="caution">
    <text evidence="21">The sequence shown here is derived from an EMBL/GenBank/DDBJ whole genome shotgun (WGS) entry which is preliminary data.</text>
</comment>
<evidence type="ECO:0000256" key="15">
    <source>
        <dbReference type="RuleBase" id="RU362114"/>
    </source>
</evidence>